<dbReference type="EMBL" id="BGPR01087406">
    <property type="protein sequence ID" value="GBM07013.1"/>
    <property type="molecule type" value="Genomic_DNA"/>
</dbReference>
<comment type="caution">
    <text evidence="6">The sequence shown here is derived from an EMBL/GenBank/DDBJ whole genome shotgun (WGS) entry which is preliminary data.</text>
</comment>
<keyword evidence="3" id="KW-0378">Hydrolase</keyword>
<dbReference type="GO" id="GO:0006508">
    <property type="term" value="P:proteolysis"/>
    <property type="evidence" value="ECO:0007669"/>
    <property type="project" value="UniProtKB-KW"/>
</dbReference>
<feature type="region of interest" description="Disordered" evidence="4">
    <location>
        <begin position="82"/>
        <end position="108"/>
    </location>
</feature>
<dbReference type="SUPFAM" id="SSF54001">
    <property type="entry name" value="Cysteine proteinases"/>
    <property type="match status" value="1"/>
</dbReference>
<dbReference type="AlphaFoldDB" id="A0A4Y2CRL1"/>
<evidence type="ECO:0000256" key="4">
    <source>
        <dbReference type="SAM" id="MobiDB-lite"/>
    </source>
</evidence>
<comment type="similarity">
    <text evidence="1">Belongs to the peptidase C48 family.</text>
</comment>
<dbReference type="PANTHER" id="PTHR33977:SF1">
    <property type="entry name" value="ZINC ION BINDING PROTEIN"/>
    <property type="match status" value="1"/>
</dbReference>
<dbReference type="InterPro" id="IPR003653">
    <property type="entry name" value="Peptidase_C48_C"/>
</dbReference>
<proteinExistence type="inferred from homology"/>
<evidence type="ECO:0000313" key="6">
    <source>
        <dbReference type="EMBL" id="GBM07013.1"/>
    </source>
</evidence>
<sequence>MTCTALVGNAQFFVPLLSCMPVAHLLPFHSAGMSYFPFYPPVSPPLPFPVPASAPPPACHRPAVASSLPACHRPAVASSLPACHQPTDAPSLPTHGQPAAISHASEKQGRASITKVNLNILSNIRKNLQNIYCNIPTTNRFAALQDEENENNSEKVVLLINSSNLKEITGGGPKNCSFSKTCDHCERTYLTKSSFSKHLKKYKCIEKVKKTYPRVCEVCCKSYKTRQSFSKHLKLCKPSEPKICTALSFSDNECHNVLESKIGSQLETVMKSKLSLEAVETSLSSSKFLTDKCENISQKCLDCGKFYNSNESKSHKKTCNNNKEDETIGYENTKYHPLKESTRDLIKSYLLLSFPVSKIVSLLRGDVGSRDKRNFHPTKEAFISRKTIRAYLRHLRNTMQPASDAVSVSCIVENLKNEPYNPILIFKLQDSKTIWGPSDLDSLPNWESSFVLGFQTKEQGDMLMKHSHKVLCIDATHSTNFYDFHLLSLHIQDEYGQGYAVAHFITNNLDFHTLVVLFSSLRCKIPNLKVNTVMTDDDGCSFNAFNSVFGPNIKHLLCQWHVYNAWKRQLVSKVHDKSHRDKMLEELLKIMYEKSFENFENRLLMFLNDYLNKCQKFTDYFVKNYSGRKELWATCLRKFPHGDTNTNNYCESFHNQLKTVYFERKYNRRIDELILTLLRIEKDRFLTYYSNVVNNVPAHSKLTKTVKEKHDRGVKIQDMDVVEYDGHWEVKSQSVKGKVYMVRKVADSCGLMDHCYFKCANINCAALCSHLYDCSCEDDSNLCKHIHKVHILYSEIKTHVTDDFIEIDNEENSSAISSEILNVDILSNTESCRSKVTECKKLCSEILELIEIPRVKEVMLNNAVSCLSTLVASMRGVLNLKNNLVSIAPQLYVAPNQKIIPQVKFYRTSQRKKRKGSFAKNSNKKQRLSEIFLDDPVERQSGVKSFSVENSECADFSVFQKFNKINVKNPTATMLTINDIDLSFYMLKSLDPYITVEEEECLKSVSSIFRKGWLYDSIIDAWNFLQTRKFKNLKAIESFISNLIFNQTSILEFSWIQEIANFDFLIIPVNLKSLHWTLIIANMKNKIFEYFDPLGYKPDRDTSTLIRQWCTILNYLLNSDSHWQIVFPPHAKQIDTFNCGVYISSYVYRKFNGLSLTEDLNVDAFRAIMFEEITAGLNF</sequence>
<dbReference type="InterPro" id="IPR038765">
    <property type="entry name" value="Papain-like_cys_pep_sf"/>
</dbReference>
<accession>A0A4Y2CRL1</accession>
<dbReference type="Pfam" id="PF02902">
    <property type="entry name" value="Peptidase_C48"/>
    <property type="match status" value="1"/>
</dbReference>
<dbReference type="Proteomes" id="UP000499080">
    <property type="component" value="Unassembled WGS sequence"/>
</dbReference>
<dbReference type="PROSITE" id="PS50600">
    <property type="entry name" value="ULP_PROTEASE"/>
    <property type="match status" value="1"/>
</dbReference>
<evidence type="ECO:0000259" key="5">
    <source>
        <dbReference type="PROSITE" id="PS50600"/>
    </source>
</evidence>
<evidence type="ECO:0000256" key="2">
    <source>
        <dbReference type="ARBA" id="ARBA00022670"/>
    </source>
</evidence>
<dbReference type="PANTHER" id="PTHR33977">
    <property type="entry name" value="ZINC ION BINDING PROTEIN"/>
    <property type="match status" value="1"/>
</dbReference>
<keyword evidence="7" id="KW-1185">Reference proteome</keyword>
<organism evidence="6 7">
    <name type="scientific">Araneus ventricosus</name>
    <name type="common">Orbweaver spider</name>
    <name type="synonym">Epeira ventricosa</name>
    <dbReference type="NCBI Taxonomy" id="182803"/>
    <lineage>
        <taxon>Eukaryota</taxon>
        <taxon>Metazoa</taxon>
        <taxon>Ecdysozoa</taxon>
        <taxon>Arthropoda</taxon>
        <taxon>Chelicerata</taxon>
        <taxon>Arachnida</taxon>
        <taxon>Araneae</taxon>
        <taxon>Araneomorphae</taxon>
        <taxon>Entelegynae</taxon>
        <taxon>Araneoidea</taxon>
        <taxon>Araneidae</taxon>
        <taxon>Araneus</taxon>
    </lineage>
</organism>
<dbReference type="OrthoDB" id="6427366at2759"/>
<gene>
    <name evidence="6" type="ORF">AVEN_260760_1</name>
</gene>
<name>A0A4Y2CRL1_ARAVE</name>
<reference evidence="6 7" key="1">
    <citation type="journal article" date="2019" name="Sci. Rep.">
        <title>Orb-weaving spider Araneus ventricosus genome elucidates the spidroin gene catalogue.</title>
        <authorList>
            <person name="Kono N."/>
            <person name="Nakamura H."/>
            <person name="Ohtoshi R."/>
            <person name="Moran D.A.P."/>
            <person name="Shinohara A."/>
            <person name="Yoshida Y."/>
            <person name="Fujiwara M."/>
            <person name="Mori M."/>
            <person name="Tomita M."/>
            <person name="Arakawa K."/>
        </authorList>
    </citation>
    <scope>NUCLEOTIDE SEQUENCE [LARGE SCALE GENOMIC DNA]</scope>
</reference>
<feature type="domain" description="Ubiquitin-like protease family profile" evidence="5">
    <location>
        <begin position="992"/>
        <end position="1150"/>
    </location>
</feature>
<evidence type="ECO:0000313" key="7">
    <source>
        <dbReference type="Proteomes" id="UP000499080"/>
    </source>
</evidence>
<evidence type="ECO:0000256" key="1">
    <source>
        <dbReference type="ARBA" id="ARBA00005234"/>
    </source>
</evidence>
<dbReference type="Pfam" id="PF10551">
    <property type="entry name" value="MULE"/>
    <property type="match status" value="1"/>
</dbReference>
<keyword evidence="2" id="KW-0645">Protease</keyword>
<evidence type="ECO:0000256" key="3">
    <source>
        <dbReference type="ARBA" id="ARBA00022801"/>
    </source>
</evidence>
<dbReference type="Gene3D" id="3.40.395.10">
    <property type="entry name" value="Adenoviral Proteinase, Chain A"/>
    <property type="match status" value="1"/>
</dbReference>
<dbReference type="InterPro" id="IPR018289">
    <property type="entry name" value="MULE_transposase_dom"/>
</dbReference>
<protein>
    <recommendedName>
        <fullName evidence="5">Ubiquitin-like protease family profile domain-containing protein</fullName>
    </recommendedName>
</protein>
<dbReference type="GO" id="GO:0008234">
    <property type="term" value="F:cysteine-type peptidase activity"/>
    <property type="evidence" value="ECO:0007669"/>
    <property type="project" value="InterPro"/>
</dbReference>